<protein>
    <submittedName>
        <fullName evidence="1">Uncharacterized protein</fullName>
    </submittedName>
</protein>
<gene>
    <name evidence="1" type="ORF">WCH_CN15710</name>
</gene>
<organism evidence="1">
    <name type="scientific">Waddlia chondrophila 2032/99</name>
    <dbReference type="NCBI Taxonomy" id="765953"/>
    <lineage>
        <taxon>Bacteria</taxon>
        <taxon>Pseudomonadati</taxon>
        <taxon>Chlamydiota</taxon>
        <taxon>Chlamydiia</taxon>
        <taxon>Parachlamydiales</taxon>
        <taxon>Waddliaceae</taxon>
        <taxon>Waddlia</taxon>
    </lineage>
</organism>
<evidence type="ECO:0000313" key="1">
    <source>
        <dbReference type="EMBL" id="CCB91777.1"/>
    </source>
</evidence>
<accession>F8LE63</accession>
<name>F8LE63_9BACT</name>
<dbReference type="AlphaFoldDB" id="F8LE63"/>
<dbReference type="EMBL" id="FR872656">
    <property type="protein sequence ID" value="CCB91777.1"/>
    <property type="molecule type" value="Genomic_DNA"/>
</dbReference>
<proteinExistence type="predicted"/>
<reference evidence="1" key="1">
    <citation type="submission" date="2011-05" db="EMBL/GenBank/DDBJ databases">
        <title>Unity in variety -- the pan-genome of the Chlamydiae.</title>
        <authorList>
            <person name="Collingro A."/>
            <person name="Tischler P."/>
            <person name="Weinmaier T."/>
            <person name="Penz T."/>
            <person name="Heinz E."/>
            <person name="Brunham R.C."/>
            <person name="Read T.D."/>
            <person name="Bavoil P.M."/>
            <person name="Sachse K."/>
            <person name="Kahane S."/>
            <person name="Friedman M.G."/>
            <person name="Rattei T."/>
            <person name="Myers G.S.A."/>
            <person name="Horn M."/>
        </authorList>
    </citation>
    <scope>NUCLEOTIDE SEQUENCE</scope>
    <source>
        <strain evidence="1">2032/99</strain>
    </source>
</reference>
<sequence>MNIKINRIGLIKEGLDKGWYVRILDDFENSGGYLIVIFNSLDSRNKKFQTFDSWVENFEDLCEYFKESSWDIQWYNDSSS</sequence>